<dbReference type="KEGG" id="ccar:109102626"/>
<dbReference type="Ensembl" id="ENSCCRT00015018659.1">
    <property type="protein sequence ID" value="ENSCCRP00015018010.1"/>
    <property type="gene ID" value="ENSCCRG00015007859.1"/>
</dbReference>
<evidence type="ECO:0000259" key="2">
    <source>
        <dbReference type="SMART" id="SM00477"/>
    </source>
</evidence>
<feature type="domain" description="ENPP1-3/EXOG-like endonuclease/phosphodiesterase" evidence="2">
    <location>
        <begin position="71"/>
        <end position="269"/>
    </location>
</feature>
<dbReference type="Proteomes" id="UP000694700">
    <property type="component" value="Unplaced"/>
</dbReference>
<dbReference type="SMART" id="SM00892">
    <property type="entry name" value="Endonuclease_NS"/>
    <property type="match status" value="1"/>
</dbReference>
<dbReference type="GO" id="GO:0003676">
    <property type="term" value="F:nucleic acid binding"/>
    <property type="evidence" value="ECO:0007669"/>
    <property type="project" value="InterPro"/>
</dbReference>
<reference evidence="4" key="2">
    <citation type="submission" date="2025-05" db="UniProtKB">
        <authorList>
            <consortium name="Ensembl"/>
        </authorList>
    </citation>
    <scope>IDENTIFICATION</scope>
</reference>
<feature type="signal peptide" evidence="1">
    <location>
        <begin position="1"/>
        <end position="22"/>
    </location>
</feature>
<gene>
    <name evidence="4 5" type="primary">LOC109102626</name>
</gene>
<dbReference type="GO" id="GO:0046872">
    <property type="term" value="F:metal ion binding"/>
    <property type="evidence" value="ECO:0007669"/>
    <property type="project" value="InterPro"/>
</dbReference>
<dbReference type="InterPro" id="IPR020821">
    <property type="entry name" value="ENPP1-3/EXOG-like_nuc-like"/>
</dbReference>
<dbReference type="InterPro" id="IPR039015">
    <property type="entry name" value="ENDOD1"/>
</dbReference>
<dbReference type="Proteomes" id="UP001155660">
    <property type="component" value="Chromosome B19"/>
</dbReference>
<dbReference type="PROSITE" id="PS51257">
    <property type="entry name" value="PROKAR_LIPOPROTEIN"/>
    <property type="match status" value="1"/>
</dbReference>
<reference evidence="5" key="1">
    <citation type="submission" date="2025-04" db="UniProtKB">
        <authorList>
            <consortium name="RefSeq"/>
        </authorList>
    </citation>
    <scope>IDENTIFICATION</scope>
    <source>
        <tissue evidence="5">Muscle</tissue>
    </source>
</reference>
<feature type="domain" description="DNA/RNA non-specific endonuclease/pyrophosphatase/phosphodiesterase" evidence="3">
    <location>
        <begin position="70"/>
        <end position="278"/>
    </location>
</feature>
<dbReference type="SMART" id="SM00477">
    <property type="entry name" value="NUC"/>
    <property type="match status" value="1"/>
</dbReference>
<evidence type="ECO:0000313" key="5">
    <source>
        <dbReference type="RefSeq" id="XP_018971558.1"/>
    </source>
</evidence>
<keyword evidence="1" id="KW-0732">Signal</keyword>
<dbReference type="GO" id="GO:0016787">
    <property type="term" value="F:hydrolase activity"/>
    <property type="evidence" value="ECO:0007669"/>
    <property type="project" value="InterPro"/>
</dbReference>
<dbReference type="Pfam" id="PF01223">
    <property type="entry name" value="Endonuclease_NS"/>
    <property type="match status" value="1"/>
</dbReference>
<dbReference type="InterPro" id="IPR001604">
    <property type="entry name" value="Endo_G_ENPP1-like_dom"/>
</dbReference>
<dbReference type="InterPro" id="IPR044929">
    <property type="entry name" value="DNA/RNA_non-sp_Endonuclease_sf"/>
</dbReference>
<sequence>MRLCIASVLAVLLALSCPFGMSEVLETFDKCSEFFLRGQPPVIPGILIPKSDHAHYKKICQKYNSQDNNQRYMFATLYDTSSRIPVFSAYKYTGRGNFDRPGDLWKIEPQLDPHVGDMTVPYKNQAINEDYFANNFGMNRGHLFPSSHAADVFTAESTFTLTNIVPQYGAFNAGGWRSMEIESGDTMNTQCIDNNKKVLAHVLTGAIPGKNKLNDRVNIPSSMWMAFCCYNSGERLWVSQAYWALNKKERDDSGISRMSLEKLQQFLSEKWVENVQLFRNNCRDVPKSIH</sequence>
<name>A0A8C1BAU0_CYPCA</name>
<dbReference type="OrthoDB" id="69221at2759"/>
<dbReference type="SUPFAM" id="SSF54060">
    <property type="entry name" value="His-Me finger endonucleases"/>
    <property type="match status" value="1"/>
</dbReference>
<dbReference type="PANTHER" id="PTHR21472">
    <property type="entry name" value="ENDONUCLEASE DOMAIN-CONTAINING 1 PROTEIN ENDOD1"/>
    <property type="match status" value="1"/>
</dbReference>
<evidence type="ECO:0000259" key="3">
    <source>
        <dbReference type="SMART" id="SM00892"/>
    </source>
</evidence>
<protein>
    <submittedName>
        <fullName evidence="4 5">Endonuclease domain-containing 1 protein-like</fullName>
    </submittedName>
</protein>
<dbReference type="RefSeq" id="XP_018971558.1">
    <property type="nucleotide sequence ID" value="XM_019116013.2"/>
</dbReference>
<accession>A0A8C1BAU0</accession>
<organism evidence="5">
    <name type="scientific">Cyprinus carpio</name>
    <name type="common">Common carp</name>
    <dbReference type="NCBI Taxonomy" id="7962"/>
    <lineage>
        <taxon>Eukaryota</taxon>
        <taxon>Metazoa</taxon>
        <taxon>Chordata</taxon>
        <taxon>Craniata</taxon>
        <taxon>Vertebrata</taxon>
        <taxon>Euteleostomi</taxon>
        <taxon>Actinopterygii</taxon>
        <taxon>Neopterygii</taxon>
        <taxon>Teleostei</taxon>
        <taxon>Ostariophysi</taxon>
        <taxon>Cypriniformes</taxon>
        <taxon>Cyprinidae</taxon>
        <taxon>Cyprininae</taxon>
        <taxon>Cyprinus</taxon>
    </lineage>
</organism>
<proteinExistence type="predicted"/>
<feature type="chain" id="PRO_5044674887" evidence="1">
    <location>
        <begin position="23"/>
        <end position="290"/>
    </location>
</feature>
<dbReference type="AlphaFoldDB" id="A0A8C1BAU0"/>
<dbReference type="GeneID" id="109102626"/>
<dbReference type="PANTHER" id="PTHR21472:SF15">
    <property type="entry name" value="ENDONUCLEASE DOMAIN-CONTAINING 1 PROTEIN-RELATED"/>
    <property type="match status" value="1"/>
</dbReference>
<dbReference type="Gene3D" id="3.40.570.10">
    <property type="entry name" value="Extracellular Endonuclease, subunit A"/>
    <property type="match status" value="1"/>
</dbReference>
<dbReference type="InterPro" id="IPR044925">
    <property type="entry name" value="His-Me_finger_sf"/>
</dbReference>
<evidence type="ECO:0000256" key="1">
    <source>
        <dbReference type="SAM" id="SignalP"/>
    </source>
</evidence>
<evidence type="ECO:0000313" key="4">
    <source>
        <dbReference type="Ensembl" id="ENSCCRP00015018010.1"/>
    </source>
</evidence>